<proteinExistence type="predicted"/>
<reference evidence="2 3" key="1">
    <citation type="journal article" date="2022" name="bioRxiv">
        <title>Genomics of Preaxostyla Flagellates Illuminates Evolutionary Transitions and the Path Towards Mitochondrial Loss.</title>
        <authorList>
            <person name="Novak L.V.F."/>
            <person name="Treitli S.C."/>
            <person name="Pyrih J."/>
            <person name="Halakuc P."/>
            <person name="Pipaliya S.V."/>
            <person name="Vacek V."/>
            <person name="Brzon O."/>
            <person name="Soukal P."/>
            <person name="Eme L."/>
            <person name="Dacks J.B."/>
            <person name="Karnkowska A."/>
            <person name="Elias M."/>
            <person name="Hampl V."/>
        </authorList>
    </citation>
    <scope>NUCLEOTIDE SEQUENCE [LARGE SCALE GENOMIC DNA]</scope>
    <source>
        <strain evidence="2">NAU3</strain>
        <tissue evidence="2">Gut</tissue>
    </source>
</reference>
<name>A0ABQ9WWY9_9EUKA</name>
<evidence type="ECO:0000313" key="3">
    <source>
        <dbReference type="Proteomes" id="UP001281761"/>
    </source>
</evidence>
<sequence>MDADIEGCGPIENPCKTLSFALTNCAIERTSTFLCSGGFIEIEETSIHQPNIVLRPSAAELKPTLTTDSKAPENTSIFLVSADPFEINSFTLPLVTTYWALYPVVTVQETGNLILTNCEIKGITGLLEQIGARFVINGKTTFQGCVMNDINVTRWPLIQAAPKAQVLLSESTFSFIRGGRRNPPGFSPLLTADIADEGSVAVVDCIFDECQNENGNGGIFFIQLNSKGSFTVKGRDNKTGIADFTGCGADSTGGCVYAEFGQQKGATMTFDNIEIDSTTHALNGRFLFIQLVNASQFAEECLWDGYRHNPIPTMIAGYELPYKPLDFYQFYQTDIHSPYFVAANKQYIDGCKCGSPEYPCPTISTVLETYYDETAITVKVDVENDDLTVVLPNNKDFSLTVEKEESGKGLFCVMPVVESCAFNMTNGGLRVTEIQFNIILHTTPNPILYARGEAEATFTKCSIFINNTDKVHASLFDMDGSKLTLKELSCPKFILQKNSLIKSVRGSVAIAGGSFKGLQRTEGNGGILESTISTNQVISIVDTVFDSVKTLNGDGGVCSVNVVKGGSLTIAGTAEAHNSKMKFSFCRANKGKDEGFGGCLYVLIDGAESVFTIKNTQFINGDGLKGYFAYIRTSDVRKLVESTFLNGQLREYPSFFGYIGYSVPDEAPIPLVLYSRAKPDKVRFSSSGYDVDVCGHADFVCRTFEYALEQIDTPVQPTVNVDIGEAAECTKNVVLTKKMIMKGEKEGSTLVFNSGTTAETDNACITCKTDAMLRDFTVQHKSDLVARTLFSLNDGVMEVWRMKFEETPGPTPSKSPILNLAITNSTVTISSCSFAQTQASTSSHYFTSHISSNLSPSESEANPDSVCLWETTGVILDTCKSNLSNVSFTDSASGALEVKGGTLALKNPSFARNTPPSTTFPGFRKNMFCSDEAKVTLSADEGHTPFDTEDAFIQTSTCDITGLDFDIRRSTWFVPNLSVVKTKKEQKLYITTFSGSSFFPCGLTVELTSVPKDEKKRPLSIFVAIDSEFDSQHITARIPEKLLNTPDEWRVDLAVVVDETVVARSATSVLRNKKAMSDGAIAAAVIVPVVVVLVVVAAIAVIIIVCRQRQKKTGEIFNKI</sequence>
<dbReference type="EMBL" id="JARBJD010000335">
    <property type="protein sequence ID" value="KAK2943644.1"/>
    <property type="molecule type" value="Genomic_DNA"/>
</dbReference>
<keyword evidence="3" id="KW-1185">Reference proteome</keyword>
<evidence type="ECO:0000256" key="1">
    <source>
        <dbReference type="SAM" id="Phobius"/>
    </source>
</evidence>
<gene>
    <name evidence="2" type="ORF">BLNAU_21434</name>
</gene>
<evidence type="ECO:0000313" key="2">
    <source>
        <dbReference type="EMBL" id="KAK2943644.1"/>
    </source>
</evidence>
<keyword evidence="1" id="KW-0812">Transmembrane</keyword>
<organism evidence="2 3">
    <name type="scientific">Blattamonas nauphoetae</name>
    <dbReference type="NCBI Taxonomy" id="2049346"/>
    <lineage>
        <taxon>Eukaryota</taxon>
        <taxon>Metamonada</taxon>
        <taxon>Preaxostyla</taxon>
        <taxon>Oxymonadida</taxon>
        <taxon>Blattamonas</taxon>
    </lineage>
</organism>
<keyword evidence="1" id="KW-0472">Membrane</keyword>
<keyword evidence="1" id="KW-1133">Transmembrane helix</keyword>
<comment type="caution">
    <text evidence="2">The sequence shown here is derived from an EMBL/GenBank/DDBJ whole genome shotgun (WGS) entry which is preliminary data.</text>
</comment>
<feature type="transmembrane region" description="Helical" evidence="1">
    <location>
        <begin position="1080"/>
        <end position="1106"/>
    </location>
</feature>
<protein>
    <submittedName>
        <fullName evidence="2">Uncharacterized protein</fullName>
    </submittedName>
</protein>
<dbReference type="Proteomes" id="UP001281761">
    <property type="component" value="Unassembled WGS sequence"/>
</dbReference>
<accession>A0ABQ9WWY9</accession>